<dbReference type="EMBL" id="ML208551">
    <property type="protein sequence ID" value="TFK62911.1"/>
    <property type="molecule type" value="Genomic_DNA"/>
</dbReference>
<feature type="non-terminal residue" evidence="1">
    <location>
        <position position="1"/>
    </location>
</feature>
<evidence type="ECO:0000313" key="1">
    <source>
        <dbReference type="EMBL" id="TFK62911.1"/>
    </source>
</evidence>
<accession>A0ACD3ABE5</accession>
<dbReference type="Proteomes" id="UP000308600">
    <property type="component" value="Unassembled WGS sequence"/>
</dbReference>
<name>A0ACD3ABE5_9AGAR</name>
<proteinExistence type="predicted"/>
<gene>
    <name evidence="1" type="ORF">BDN72DRAFT_929613</name>
</gene>
<keyword evidence="2" id="KW-1185">Reference proteome</keyword>
<reference evidence="1 2" key="1">
    <citation type="journal article" date="2019" name="Nat. Ecol. Evol.">
        <title>Megaphylogeny resolves global patterns of mushroom evolution.</title>
        <authorList>
            <person name="Varga T."/>
            <person name="Krizsan K."/>
            <person name="Foldi C."/>
            <person name="Dima B."/>
            <person name="Sanchez-Garcia M."/>
            <person name="Sanchez-Ramirez S."/>
            <person name="Szollosi G.J."/>
            <person name="Szarkandi J.G."/>
            <person name="Papp V."/>
            <person name="Albert L."/>
            <person name="Andreopoulos W."/>
            <person name="Angelini C."/>
            <person name="Antonin V."/>
            <person name="Barry K.W."/>
            <person name="Bougher N.L."/>
            <person name="Buchanan P."/>
            <person name="Buyck B."/>
            <person name="Bense V."/>
            <person name="Catcheside P."/>
            <person name="Chovatia M."/>
            <person name="Cooper J."/>
            <person name="Damon W."/>
            <person name="Desjardin D."/>
            <person name="Finy P."/>
            <person name="Geml J."/>
            <person name="Haridas S."/>
            <person name="Hughes K."/>
            <person name="Justo A."/>
            <person name="Karasinski D."/>
            <person name="Kautmanova I."/>
            <person name="Kiss B."/>
            <person name="Kocsube S."/>
            <person name="Kotiranta H."/>
            <person name="LaButti K.M."/>
            <person name="Lechner B.E."/>
            <person name="Liimatainen K."/>
            <person name="Lipzen A."/>
            <person name="Lukacs Z."/>
            <person name="Mihaltcheva S."/>
            <person name="Morgado L.N."/>
            <person name="Niskanen T."/>
            <person name="Noordeloos M.E."/>
            <person name="Ohm R.A."/>
            <person name="Ortiz-Santana B."/>
            <person name="Ovrebo C."/>
            <person name="Racz N."/>
            <person name="Riley R."/>
            <person name="Savchenko A."/>
            <person name="Shiryaev A."/>
            <person name="Soop K."/>
            <person name="Spirin V."/>
            <person name="Szebenyi C."/>
            <person name="Tomsovsky M."/>
            <person name="Tulloss R.E."/>
            <person name="Uehling J."/>
            <person name="Grigoriev I.V."/>
            <person name="Vagvolgyi C."/>
            <person name="Papp T."/>
            <person name="Martin F.M."/>
            <person name="Miettinen O."/>
            <person name="Hibbett D.S."/>
            <person name="Nagy L.G."/>
        </authorList>
    </citation>
    <scope>NUCLEOTIDE SEQUENCE [LARGE SCALE GENOMIC DNA]</scope>
    <source>
        <strain evidence="1 2">NL-1719</strain>
    </source>
</reference>
<protein>
    <submittedName>
        <fullName evidence="1">Uncharacterized protein</fullName>
    </submittedName>
</protein>
<sequence length="137" mass="16658">LERRFNHKFHYPYVFLNNVPFTKTFKQRVLELTNSTVEFGLIPREHWIQPDWIDEEKAYRARQRMKSLGVLYGGNYSQYGRHRYRNMCRFNSGVSLQISSVFTPRLRSCRRLTYSFRPDVTFFCDIPRDPFIYGRTR</sequence>
<evidence type="ECO:0000313" key="2">
    <source>
        <dbReference type="Proteomes" id="UP000308600"/>
    </source>
</evidence>
<organism evidence="1 2">
    <name type="scientific">Pluteus cervinus</name>
    <dbReference type="NCBI Taxonomy" id="181527"/>
    <lineage>
        <taxon>Eukaryota</taxon>
        <taxon>Fungi</taxon>
        <taxon>Dikarya</taxon>
        <taxon>Basidiomycota</taxon>
        <taxon>Agaricomycotina</taxon>
        <taxon>Agaricomycetes</taxon>
        <taxon>Agaricomycetidae</taxon>
        <taxon>Agaricales</taxon>
        <taxon>Pluteineae</taxon>
        <taxon>Pluteaceae</taxon>
        <taxon>Pluteus</taxon>
    </lineage>
</organism>